<sequence>MCTRAETTGCASLTTATNAAWGNGPLGGFGFSDPFNNGTYVPFSQPALFQFNGLNDCQTFATCLSTETLTVAAGQSIDVYFASDVSWSSSDVTSLLELVVQEPADISNTLNIKPIALFASRSAEAIDYAVFNGTQKVAINALFRLTLTGPSTFKAAPVLSPVVSGLPTTSVKAYPSVVNLAANTTTVMVGAATFVWTLTCNGNITRTFSTQTVAVTVGAGQMIDPGSPYGNKACNVSVQISTPVQGSALSPSYALTLLFAVVCPNGRNVNKTSSTIASPVSITAGRGQEIDPFAVPLITSATLCSVTLIVTDSQGLTDTKSSTLTGAVTCPPGSFPPVANQSGTSFNFGVGSGLQVDPFSPTYGSLPCSVAVTVCVPLQGCTTTASNVTVLPTPTATLAGAPFTAKMPYPSVVNLEATDTKCNAPPCTYEWITTLPDGSNVTRTGAKVPLGIGKGEAVDPYKAPFTSSDANLTVTLKVTDSSVPPQVLTAATKLLVPSPLSGPNAFSGLPPTGSAVGGPYPLPVNLAVNTSGIPQGATYSWTLKCPPGAAVPTATSSSANFSFVVGSGKGNKECELAVTVTAPGNQTMSASSNVTYLAPPGPSSIAGGPFQIGPDYPAQTTLDAGNASCASPPCTYQWAIDCADGRSAKLNGNKVPVLIADSPSATINPFKPTRVEEVTECNVTLTVTDSSKPPQTTKTSTTLTLYPSGPTVTLINAPYAAVAGETGALLAQSKVLQGLVVNASTGANLDANGTNLINTNGLTAALVCSVRLRAADSKNVTASARTTLTVYPFSASNITSCGGTPIAIKGINNGEVIRMRPASVAVIKAQSNSANCAAKRALRRGKKQKIQASVTIPAFADATGRMVFPTITGIMVNQAENACVCRKTRTNNCTCIPDGIIANAGQTALLMPGVSPSPNTAAGRVSGRQYLLRFTGLVRETGAKCEGFAPVCIFKAKRVKKGVTPPTCQPFGSSATVRDATLCNNVTTTAFAALDAADADGAEVEMLLPETEDLGV</sequence>
<reference evidence="1 2" key="1">
    <citation type="journal article" date="2013" name="BMC Genomics">
        <title>Reconstruction of the lipid metabolism for the microalga Monoraphidium neglectum from its genome sequence reveals characteristics suitable for biofuel production.</title>
        <authorList>
            <person name="Bogen C."/>
            <person name="Al-Dilaimi A."/>
            <person name="Albersmeier A."/>
            <person name="Wichmann J."/>
            <person name="Grundmann M."/>
            <person name="Rupp O."/>
            <person name="Lauersen K.J."/>
            <person name="Blifernez-Klassen O."/>
            <person name="Kalinowski J."/>
            <person name="Goesmann A."/>
            <person name="Mussgnug J.H."/>
            <person name="Kruse O."/>
        </authorList>
    </citation>
    <scope>NUCLEOTIDE SEQUENCE [LARGE SCALE GENOMIC DNA]</scope>
    <source>
        <strain evidence="1 2">SAG 48.87</strain>
    </source>
</reference>
<dbReference type="GeneID" id="25739347"/>
<evidence type="ECO:0000313" key="2">
    <source>
        <dbReference type="Proteomes" id="UP000054498"/>
    </source>
</evidence>
<name>A0A0D2L2K0_9CHLO</name>
<gene>
    <name evidence="1" type="ORF">MNEG_6471</name>
</gene>
<organism evidence="1 2">
    <name type="scientific">Monoraphidium neglectum</name>
    <dbReference type="NCBI Taxonomy" id="145388"/>
    <lineage>
        <taxon>Eukaryota</taxon>
        <taxon>Viridiplantae</taxon>
        <taxon>Chlorophyta</taxon>
        <taxon>core chlorophytes</taxon>
        <taxon>Chlorophyceae</taxon>
        <taxon>CS clade</taxon>
        <taxon>Sphaeropleales</taxon>
        <taxon>Selenastraceae</taxon>
        <taxon>Monoraphidium</taxon>
    </lineage>
</organism>
<dbReference type="RefSeq" id="XP_013900508.1">
    <property type="nucleotide sequence ID" value="XM_014045054.1"/>
</dbReference>
<accession>A0A0D2L2K0</accession>
<dbReference type="OrthoDB" id="562148at2759"/>
<dbReference type="Proteomes" id="UP000054498">
    <property type="component" value="Unassembled WGS sequence"/>
</dbReference>
<keyword evidence="2" id="KW-1185">Reference proteome</keyword>
<proteinExistence type="predicted"/>
<evidence type="ECO:0000313" key="1">
    <source>
        <dbReference type="EMBL" id="KIZ01489.1"/>
    </source>
</evidence>
<dbReference type="EMBL" id="KK101271">
    <property type="protein sequence ID" value="KIZ01489.1"/>
    <property type="molecule type" value="Genomic_DNA"/>
</dbReference>
<dbReference type="KEGG" id="mng:MNEG_6471"/>
<dbReference type="AlphaFoldDB" id="A0A0D2L2K0"/>
<protein>
    <submittedName>
        <fullName evidence="1">Uncharacterized protein</fullName>
    </submittedName>
</protein>